<feature type="signal peptide" evidence="1">
    <location>
        <begin position="1"/>
        <end position="24"/>
    </location>
</feature>
<keyword evidence="3" id="KW-1185">Reference proteome</keyword>
<evidence type="ECO:0000313" key="2">
    <source>
        <dbReference type="EMBL" id="WQF80012.1"/>
    </source>
</evidence>
<dbReference type="RefSeq" id="XP_062777236.1">
    <property type="nucleotide sequence ID" value="XM_062921185.1"/>
</dbReference>
<accession>A0AAX4I9Y4</accession>
<sequence>MQSPFAPSHLALLASTQWAWIGCAATGAKIPFAPLQISQGSEGHVRFPSPGPSPGCSSCDFSRSQPLFCPLQLWPSRCIVIHAPHAGRQALAEYVLLFLPTQPGLENML</sequence>
<dbReference type="AlphaFoldDB" id="A0AAX4I9Y4"/>
<organism evidence="2 3">
    <name type="scientific">Colletotrichum destructivum</name>
    <dbReference type="NCBI Taxonomy" id="34406"/>
    <lineage>
        <taxon>Eukaryota</taxon>
        <taxon>Fungi</taxon>
        <taxon>Dikarya</taxon>
        <taxon>Ascomycota</taxon>
        <taxon>Pezizomycotina</taxon>
        <taxon>Sordariomycetes</taxon>
        <taxon>Hypocreomycetidae</taxon>
        <taxon>Glomerellales</taxon>
        <taxon>Glomerellaceae</taxon>
        <taxon>Colletotrichum</taxon>
        <taxon>Colletotrichum destructivum species complex</taxon>
    </lineage>
</organism>
<dbReference type="KEGG" id="cdet:87941529"/>
<evidence type="ECO:0000313" key="3">
    <source>
        <dbReference type="Proteomes" id="UP001322277"/>
    </source>
</evidence>
<dbReference type="Proteomes" id="UP001322277">
    <property type="component" value="Chromosome 3"/>
</dbReference>
<name>A0AAX4I9Y4_9PEZI</name>
<keyword evidence="1" id="KW-0732">Signal</keyword>
<proteinExistence type="predicted"/>
<reference evidence="3" key="1">
    <citation type="journal article" date="2023" name="bioRxiv">
        <title>Complete genome of the Medicago anthracnose fungus, Colletotrichum destructivum, reveals a mini-chromosome-like region within a core chromosome.</title>
        <authorList>
            <person name="Lapalu N."/>
            <person name="Simon A."/>
            <person name="Lu A."/>
            <person name="Plaumann P.-L."/>
            <person name="Amselem J."/>
            <person name="Pigne S."/>
            <person name="Auger A."/>
            <person name="Koch C."/>
            <person name="Dallery J.-F."/>
            <person name="O'Connell R.J."/>
        </authorList>
    </citation>
    <scope>NUCLEOTIDE SEQUENCE [LARGE SCALE GENOMIC DNA]</scope>
    <source>
        <strain evidence="3">CBS 520.97</strain>
    </source>
</reference>
<feature type="chain" id="PRO_5043960160" description="Secreted protein" evidence="1">
    <location>
        <begin position="25"/>
        <end position="109"/>
    </location>
</feature>
<dbReference type="GeneID" id="87941529"/>
<protein>
    <recommendedName>
        <fullName evidence="4">Secreted protein</fullName>
    </recommendedName>
</protein>
<evidence type="ECO:0008006" key="4">
    <source>
        <dbReference type="Google" id="ProtNLM"/>
    </source>
</evidence>
<evidence type="ECO:0000256" key="1">
    <source>
        <dbReference type="SAM" id="SignalP"/>
    </source>
</evidence>
<gene>
    <name evidence="2" type="ORF">CDEST_05026</name>
</gene>
<dbReference type="EMBL" id="CP137307">
    <property type="protein sequence ID" value="WQF80012.1"/>
    <property type="molecule type" value="Genomic_DNA"/>
</dbReference>